<dbReference type="InterPro" id="IPR011989">
    <property type="entry name" value="ARM-like"/>
</dbReference>
<proteinExistence type="predicted"/>
<organism evidence="1 2">
    <name type="scientific">Molorchus minor</name>
    <dbReference type="NCBI Taxonomy" id="1323400"/>
    <lineage>
        <taxon>Eukaryota</taxon>
        <taxon>Metazoa</taxon>
        <taxon>Ecdysozoa</taxon>
        <taxon>Arthropoda</taxon>
        <taxon>Hexapoda</taxon>
        <taxon>Insecta</taxon>
        <taxon>Pterygota</taxon>
        <taxon>Neoptera</taxon>
        <taxon>Endopterygota</taxon>
        <taxon>Coleoptera</taxon>
        <taxon>Polyphaga</taxon>
        <taxon>Cucujiformia</taxon>
        <taxon>Chrysomeloidea</taxon>
        <taxon>Cerambycidae</taxon>
        <taxon>Lamiinae</taxon>
        <taxon>Monochamini</taxon>
        <taxon>Molorchus</taxon>
    </lineage>
</organism>
<evidence type="ECO:0008006" key="3">
    <source>
        <dbReference type="Google" id="ProtNLM"/>
    </source>
</evidence>
<gene>
    <name evidence="1" type="ORF">NQ317_014716</name>
</gene>
<keyword evidence="2" id="KW-1185">Reference proteome</keyword>
<evidence type="ECO:0000313" key="1">
    <source>
        <dbReference type="EMBL" id="KAJ8983141.1"/>
    </source>
</evidence>
<reference evidence="1" key="1">
    <citation type="journal article" date="2023" name="Insect Mol. Biol.">
        <title>Genome sequencing provides insights into the evolution of gene families encoding plant cell wall-degrading enzymes in longhorned beetles.</title>
        <authorList>
            <person name="Shin N.R."/>
            <person name="Okamura Y."/>
            <person name="Kirsch R."/>
            <person name="Pauchet Y."/>
        </authorList>
    </citation>
    <scope>NUCLEOTIDE SEQUENCE</scope>
    <source>
        <strain evidence="1">MMC_N1</strain>
    </source>
</reference>
<evidence type="ECO:0000313" key="2">
    <source>
        <dbReference type="Proteomes" id="UP001162164"/>
    </source>
</evidence>
<comment type="caution">
    <text evidence="1">The sequence shown here is derived from an EMBL/GenBank/DDBJ whole genome shotgun (WGS) entry which is preliminary data.</text>
</comment>
<dbReference type="Proteomes" id="UP001162164">
    <property type="component" value="Unassembled WGS sequence"/>
</dbReference>
<dbReference type="PANTHER" id="PTHR46263">
    <property type="entry name" value="ARMADILLO REPEAT-CONTAINING PROTEIN 7"/>
    <property type="match status" value="1"/>
</dbReference>
<protein>
    <recommendedName>
        <fullName evidence="3">Armadillo repeat-containing protein 7</fullName>
    </recommendedName>
</protein>
<dbReference type="PANTHER" id="PTHR46263:SF1">
    <property type="entry name" value="ARMADILLO REPEAT-CONTAINING PROTEIN 7"/>
    <property type="match status" value="1"/>
</dbReference>
<dbReference type="SUPFAM" id="SSF48371">
    <property type="entry name" value="ARM repeat"/>
    <property type="match status" value="1"/>
</dbReference>
<accession>A0ABQ9JZ57</accession>
<dbReference type="Gene3D" id="1.25.10.10">
    <property type="entry name" value="Leucine-rich Repeat Variant"/>
    <property type="match status" value="1"/>
</dbReference>
<dbReference type="EMBL" id="JAPWTJ010000093">
    <property type="protein sequence ID" value="KAJ8983141.1"/>
    <property type="molecule type" value="Genomic_DNA"/>
</dbReference>
<name>A0ABQ9JZ57_9CUCU</name>
<sequence length="115" mass="13316">MFSRKERLIQKTGETGIGRYEYLKQLIKEFTTTTALESKQQILANLANFAYDPINYEYMKQLHLIDLFLDQLSEVDEILKHFSLAALCNISCDPEAREYILSLNGIKLIQFFSAS</sequence>
<dbReference type="InterPro" id="IPR042462">
    <property type="entry name" value="ARMC7"/>
</dbReference>
<dbReference type="InterPro" id="IPR016024">
    <property type="entry name" value="ARM-type_fold"/>
</dbReference>